<name>A0A9P9FNN9_9HYPO</name>
<evidence type="ECO:0000313" key="3">
    <source>
        <dbReference type="Proteomes" id="UP000738349"/>
    </source>
</evidence>
<reference evidence="2" key="1">
    <citation type="journal article" date="2021" name="Nat. Commun.">
        <title>Genetic determinants of endophytism in the Arabidopsis root mycobiome.</title>
        <authorList>
            <person name="Mesny F."/>
            <person name="Miyauchi S."/>
            <person name="Thiergart T."/>
            <person name="Pickel B."/>
            <person name="Atanasova L."/>
            <person name="Karlsson M."/>
            <person name="Huettel B."/>
            <person name="Barry K.W."/>
            <person name="Haridas S."/>
            <person name="Chen C."/>
            <person name="Bauer D."/>
            <person name="Andreopoulos W."/>
            <person name="Pangilinan J."/>
            <person name="LaButti K."/>
            <person name="Riley R."/>
            <person name="Lipzen A."/>
            <person name="Clum A."/>
            <person name="Drula E."/>
            <person name="Henrissat B."/>
            <person name="Kohler A."/>
            <person name="Grigoriev I.V."/>
            <person name="Martin F.M."/>
            <person name="Hacquard S."/>
        </authorList>
    </citation>
    <scope>NUCLEOTIDE SEQUENCE</scope>
    <source>
        <strain evidence="2">MPI-CAGE-AT-0147</strain>
    </source>
</reference>
<organism evidence="2 3">
    <name type="scientific">Dactylonectria macrodidyma</name>
    <dbReference type="NCBI Taxonomy" id="307937"/>
    <lineage>
        <taxon>Eukaryota</taxon>
        <taxon>Fungi</taxon>
        <taxon>Dikarya</taxon>
        <taxon>Ascomycota</taxon>
        <taxon>Pezizomycotina</taxon>
        <taxon>Sordariomycetes</taxon>
        <taxon>Hypocreomycetidae</taxon>
        <taxon>Hypocreales</taxon>
        <taxon>Nectriaceae</taxon>
        <taxon>Dactylonectria</taxon>
    </lineage>
</organism>
<feature type="region of interest" description="Disordered" evidence="1">
    <location>
        <begin position="322"/>
        <end position="350"/>
    </location>
</feature>
<proteinExistence type="predicted"/>
<dbReference type="AlphaFoldDB" id="A0A9P9FNN9"/>
<protein>
    <submittedName>
        <fullName evidence="2">Uncharacterized protein</fullName>
    </submittedName>
</protein>
<sequence>MEHFIFFAILLGALWLTGCIVALAKARARSRSPIQRSMSSPFPEGTHQDVDQGTLCPLKVTASPHRRDLPAWDRTFDAVYHRHAAGQNVVKSESRFRDSLKQFFKDHDREKPNSGYFLLPDSVRFRICQLVMGPHLTGKPVRLNPSSFNRNCWRHDDLQSARTALLPLADFWEVSFAFRADILVAFLVEVRLHVTFSPHVGPRLNPLATTWLNQYGRYAENLVVEVDMTRLGCGAAADAVDLFPGVEYVEDLLEEFVESQLPRSRSRPLDSLVLLCRRYHGSRLSQRSDPFSTTDVTRQDSHDLTRAASVPLVRGRPFWNKDPEVVADSSTDGGKGTATPDIEQAGNKSPMSPLLLSHQAHYCPDSYLDTCDSLLELSGRVNSLRICGFGQEYSTFFINAMFPSARTQTKQYCYRVAPSTVWPRLSGQTSYVDLGDGSLTLDEHEAAPIAKRDSAWEGCVQLPPPVIDVDGNLFLSPVVVALQKSRKPLGSIENGLTQGNGATAGKRVEKNRIRKLLSVYGKSPANRKRVFTKEASATL</sequence>
<keyword evidence="3" id="KW-1185">Reference proteome</keyword>
<accession>A0A9P9FNN9</accession>
<comment type="caution">
    <text evidence="2">The sequence shown here is derived from an EMBL/GenBank/DDBJ whole genome shotgun (WGS) entry which is preliminary data.</text>
</comment>
<gene>
    <name evidence="2" type="ORF">EDB81DRAFT_782075</name>
</gene>
<evidence type="ECO:0000256" key="1">
    <source>
        <dbReference type="SAM" id="MobiDB-lite"/>
    </source>
</evidence>
<dbReference type="EMBL" id="JAGMUV010000003">
    <property type="protein sequence ID" value="KAH7166301.1"/>
    <property type="molecule type" value="Genomic_DNA"/>
</dbReference>
<dbReference type="OrthoDB" id="4776573at2759"/>
<evidence type="ECO:0000313" key="2">
    <source>
        <dbReference type="EMBL" id="KAH7166301.1"/>
    </source>
</evidence>
<dbReference type="Proteomes" id="UP000738349">
    <property type="component" value="Unassembled WGS sequence"/>
</dbReference>